<evidence type="ECO:0000313" key="1">
    <source>
        <dbReference type="EMBL" id="COV20703.1"/>
    </source>
</evidence>
<evidence type="ECO:0000313" key="2">
    <source>
        <dbReference type="Proteomes" id="UP000038802"/>
    </source>
</evidence>
<sequence length="51" mass="5463">MVDGFFTDVGAVAVGFRHAIHDIVGRHGGIAEQRKRMSAQVVDQVLPVAFG</sequence>
<accession>A0A0U0QP26</accession>
<dbReference type="EMBL" id="CSAE01000056">
    <property type="protein sequence ID" value="COV20703.1"/>
    <property type="molecule type" value="Genomic_DNA"/>
</dbReference>
<dbReference type="AlphaFoldDB" id="A0A0U0QP26"/>
<reference evidence="2" key="1">
    <citation type="submission" date="2015-03" db="EMBL/GenBank/DDBJ databases">
        <authorList>
            <consortium name="Pathogen Informatics"/>
        </authorList>
    </citation>
    <scope>NUCLEOTIDE SEQUENCE [LARGE SCALE GENOMIC DNA]</scope>
    <source>
        <strain evidence="2">K00500041</strain>
    </source>
</reference>
<gene>
    <name evidence="1" type="ORF">ERS007703_00818</name>
</gene>
<name>A0A0U0QP26_MYCTX</name>
<dbReference type="Proteomes" id="UP000038802">
    <property type="component" value="Unassembled WGS sequence"/>
</dbReference>
<proteinExistence type="predicted"/>
<organism evidence="1 2">
    <name type="scientific">Mycobacterium tuberculosis</name>
    <dbReference type="NCBI Taxonomy" id="1773"/>
    <lineage>
        <taxon>Bacteria</taxon>
        <taxon>Bacillati</taxon>
        <taxon>Actinomycetota</taxon>
        <taxon>Actinomycetes</taxon>
        <taxon>Mycobacteriales</taxon>
        <taxon>Mycobacteriaceae</taxon>
        <taxon>Mycobacterium</taxon>
        <taxon>Mycobacterium tuberculosis complex</taxon>
    </lineage>
</organism>
<protein>
    <submittedName>
        <fullName evidence="1">Uncharacterized protein</fullName>
    </submittedName>
</protein>